<gene>
    <name evidence="6" type="ORF">H0921_03815</name>
</gene>
<dbReference type="PANTHER" id="PTHR35889">
    <property type="entry name" value="CYCLOINULO-OLIGOSACCHARIDE FRUCTANOTRANSFERASE-RELATED"/>
    <property type="match status" value="1"/>
</dbReference>
<dbReference type="InterPro" id="IPR011444">
    <property type="entry name" value="DUF1549"/>
</dbReference>
<accession>A0A7V8VCA0</accession>
<evidence type="ECO:0000256" key="1">
    <source>
        <dbReference type="SAM" id="MobiDB-lite"/>
    </source>
</evidence>
<organism evidence="6 7">
    <name type="scientific">Thermogemmata fonticola</name>
    <dbReference type="NCBI Taxonomy" id="2755323"/>
    <lineage>
        <taxon>Bacteria</taxon>
        <taxon>Pseudomonadati</taxon>
        <taxon>Planctomycetota</taxon>
        <taxon>Planctomycetia</taxon>
        <taxon>Gemmatales</taxon>
        <taxon>Gemmataceae</taxon>
        <taxon>Thermogemmata</taxon>
    </lineage>
</organism>
<dbReference type="Pfam" id="PF07587">
    <property type="entry name" value="PSD1"/>
    <property type="match status" value="1"/>
</dbReference>
<feature type="transmembrane region" description="Helical" evidence="2">
    <location>
        <begin position="12"/>
        <end position="36"/>
    </location>
</feature>
<reference evidence="6 7" key="1">
    <citation type="submission" date="2020-07" db="EMBL/GenBank/DDBJ databases">
        <title>Thermogemmata thermophila gen. nov., sp. nov., a novel moderate thermophilic planctomycete from a Kamchatka hot spring.</title>
        <authorList>
            <person name="Elcheninov A.G."/>
            <person name="Podosokorskaya O.A."/>
            <person name="Kovaleva O.L."/>
            <person name="Novikov A."/>
            <person name="Bonch-Osmolovskaya E.A."/>
            <person name="Toshchakov S.V."/>
            <person name="Kublanov I.V."/>
        </authorList>
    </citation>
    <scope>NUCLEOTIDE SEQUENCE [LARGE SCALE GENOMIC DNA]</scope>
    <source>
        <strain evidence="6 7">2918</strain>
    </source>
</reference>
<evidence type="ECO:0000256" key="2">
    <source>
        <dbReference type="SAM" id="Phobius"/>
    </source>
</evidence>
<feature type="region of interest" description="Disordered" evidence="1">
    <location>
        <begin position="40"/>
        <end position="85"/>
    </location>
</feature>
<comment type="caution">
    <text evidence="6">The sequence shown here is derived from an EMBL/GenBank/DDBJ whole genome shotgun (WGS) entry which is preliminary data.</text>
</comment>
<evidence type="ECO:0000259" key="5">
    <source>
        <dbReference type="Pfam" id="PF07635"/>
    </source>
</evidence>
<feature type="region of interest" description="Disordered" evidence="1">
    <location>
        <begin position="676"/>
        <end position="696"/>
    </location>
</feature>
<dbReference type="RefSeq" id="WP_194536721.1">
    <property type="nucleotide sequence ID" value="NZ_JACEFB010000002.1"/>
</dbReference>
<dbReference type="Pfam" id="PF07583">
    <property type="entry name" value="PSCyt2"/>
    <property type="match status" value="1"/>
</dbReference>
<dbReference type="Pfam" id="PF07635">
    <property type="entry name" value="PSCyt1"/>
    <property type="match status" value="1"/>
</dbReference>
<sequence length="977" mass="110163">MPALRFPQSLSAGMGIGTATALVPVFLVAAVVGYAGDQSAPTLPGQQPAEKALPQSSFQSPAGKRPTTPAPGTPRPENNAADRDRTRQAAQIEFFEKHVRPVLAEHCYSCHGPKKQNAGLRLDTTAGLRAGGDSGPVIIPGQPEKSLLLRAVRRETDSPMPPKQALPPTAVAALTQWVQDGAALPPDRTESTTGDPRQHWAFRPVQEPPVPNPPDPQGRLRTDIDRFVAARLQPLGWSLAPPADRRTLIRRAYFDLIGLPPTAEEIEAFERDPDPQAWEKLIDRLLASPHFGERWARYWLDLARYADTKGYVFTEDRNYPFAYTYRDYVIRSFNEDKPYDRFLIEQIAADQLDLGQDKRPLAALGFLTLGRRFLNNIHDIIDDRIDVLCRTTMGLTVNCARCHDHKYDPITMADYYGLYGVFASTHEPKDLPLIEEVRRTPEVIAFENELAKREKDYQAEVSRRHQQQLQKLQQPDVLARYLQAVWESRRLNGEQLRNLARDRDLSAFVLERWRQFLLAEQKRQDSLLAATFQAAGQLASLPEKDFAEQLAKRLRTEPAKGPADTVAPVPPVLRTALEKASPQRPAEVWTALARLWTEAATATQPTAEQQTLRRWKEAGGPVDIPLADFDKIQNRADREALARLRQKIDAFRASNPHAPPRAHVLRDNPAPTEPVIFLRGNPNNRGPRVPRQAPRLIAPNAGPFRHGSGRLELAQAIAHPNNPLTSRVMVNRVWMHLFGKGLVRTPSDFGLRSEPPTHPELLDYLAVQFVRDQWSIKRLIRRIMLSATYQQSSQADPTVIQRDPDNLYLARQNRRRLDFEALRDAMLAATDRLDRTLYGRPINILAQPTSNRRTIYAFMDRSDFATLFRAFDVASPDQHAPLRYETTVPQQALFLLNAPWVLHNAKAAAQHYTVRLAPTPRDQIAALYRLLLARYPTAEETTLALDYLQQAPNPPDFPPLAQLAQTLLISNEFAFVD</sequence>
<dbReference type="InterPro" id="IPR022655">
    <property type="entry name" value="DUF1553"/>
</dbReference>
<dbReference type="Proteomes" id="UP000542342">
    <property type="component" value="Unassembled WGS sequence"/>
</dbReference>
<evidence type="ECO:0000259" key="4">
    <source>
        <dbReference type="Pfam" id="PF07587"/>
    </source>
</evidence>
<evidence type="ECO:0000313" key="6">
    <source>
        <dbReference type="EMBL" id="MBA2225286.1"/>
    </source>
</evidence>
<feature type="domain" description="DUF1549" evidence="3">
    <location>
        <begin position="224"/>
        <end position="426"/>
    </location>
</feature>
<protein>
    <submittedName>
        <fullName evidence="6">DUF1553 domain-containing protein</fullName>
    </submittedName>
</protein>
<name>A0A7V8VCA0_9BACT</name>
<feature type="compositionally biased region" description="Pro residues" evidence="1">
    <location>
        <begin position="206"/>
        <end position="216"/>
    </location>
</feature>
<keyword evidence="7" id="KW-1185">Reference proteome</keyword>
<feature type="domain" description="DUF1553" evidence="4">
    <location>
        <begin position="709"/>
        <end position="947"/>
    </location>
</feature>
<keyword evidence="2" id="KW-0812">Transmembrane</keyword>
<keyword evidence="2" id="KW-1133">Transmembrane helix</keyword>
<dbReference type="AlphaFoldDB" id="A0A7V8VCA0"/>
<evidence type="ECO:0000259" key="3">
    <source>
        <dbReference type="Pfam" id="PF07583"/>
    </source>
</evidence>
<feature type="domain" description="Cytochrome C Planctomycete-type" evidence="5">
    <location>
        <begin position="107"/>
        <end position="163"/>
    </location>
</feature>
<feature type="region of interest" description="Disordered" evidence="1">
    <location>
        <begin position="183"/>
        <end position="220"/>
    </location>
</feature>
<proteinExistence type="predicted"/>
<keyword evidence="2" id="KW-0472">Membrane</keyword>
<evidence type="ECO:0000313" key="7">
    <source>
        <dbReference type="Proteomes" id="UP000542342"/>
    </source>
</evidence>
<dbReference type="InterPro" id="IPR011429">
    <property type="entry name" value="Cyt_c_Planctomycete-type"/>
</dbReference>
<dbReference type="PANTHER" id="PTHR35889:SF3">
    <property type="entry name" value="F-BOX DOMAIN-CONTAINING PROTEIN"/>
    <property type="match status" value="1"/>
</dbReference>
<dbReference type="EMBL" id="JACEFB010000002">
    <property type="protein sequence ID" value="MBA2225286.1"/>
    <property type="molecule type" value="Genomic_DNA"/>
</dbReference>